<evidence type="ECO:0000256" key="2">
    <source>
        <dbReference type="ARBA" id="ARBA00022490"/>
    </source>
</evidence>
<dbReference type="AlphaFoldDB" id="A0AAJ6QW60"/>
<evidence type="ECO:0000256" key="3">
    <source>
        <dbReference type="ARBA" id="ARBA00023186"/>
    </source>
</evidence>
<reference evidence="7" key="1">
    <citation type="submission" date="2025-08" db="UniProtKB">
        <authorList>
            <consortium name="RefSeq"/>
        </authorList>
    </citation>
    <scope>IDENTIFICATION</scope>
</reference>
<evidence type="ECO:0000259" key="5">
    <source>
        <dbReference type="PROSITE" id="PS50245"/>
    </source>
</evidence>
<dbReference type="SMART" id="SM01052">
    <property type="entry name" value="CAP_GLY"/>
    <property type="match status" value="1"/>
</dbReference>
<dbReference type="GO" id="GO:0007021">
    <property type="term" value="P:tubulin complex assembly"/>
    <property type="evidence" value="ECO:0007669"/>
    <property type="project" value="InterPro"/>
</dbReference>
<dbReference type="InterPro" id="IPR045172">
    <property type="entry name" value="TBCB_Ubl"/>
</dbReference>
<evidence type="ECO:0000313" key="7">
    <source>
        <dbReference type="RefSeq" id="XP_003745822.1"/>
    </source>
</evidence>
<dbReference type="GO" id="GO:0007023">
    <property type="term" value="P:post-chaperonin tubulin folding pathway"/>
    <property type="evidence" value="ECO:0007669"/>
    <property type="project" value="InterPro"/>
</dbReference>
<dbReference type="Proteomes" id="UP000694867">
    <property type="component" value="Unplaced"/>
</dbReference>
<organism evidence="6 7">
    <name type="scientific">Galendromus occidentalis</name>
    <name type="common">western predatory mite</name>
    <dbReference type="NCBI Taxonomy" id="34638"/>
    <lineage>
        <taxon>Eukaryota</taxon>
        <taxon>Metazoa</taxon>
        <taxon>Ecdysozoa</taxon>
        <taxon>Arthropoda</taxon>
        <taxon>Chelicerata</taxon>
        <taxon>Arachnida</taxon>
        <taxon>Acari</taxon>
        <taxon>Parasitiformes</taxon>
        <taxon>Mesostigmata</taxon>
        <taxon>Gamasina</taxon>
        <taxon>Phytoseioidea</taxon>
        <taxon>Phytoseiidae</taxon>
        <taxon>Typhlodrominae</taxon>
        <taxon>Galendromus</taxon>
    </lineage>
</organism>
<sequence length="245" mass="27781">METDKVSNEFVKLTVTTEGSDLGCERAFNRNITVGELKQRLELITGAAYDRMKLELRNKTSPNDLIELLAEDGKSLKDYPCIQDGLLLRVVDPSMTNIFDETDAVEKLSISDERYTQISNVRSYMQKYGHPKLMNRKENADTVNESERVPQEDLRNFEVGKRCEVQTKGSLPRRGEIKYIGEICVKPGITFIGVQLDEPLGKNDGTAGKVRYFECEPNYGVFVRPTDVEVGEFPELSIDDELDEI</sequence>
<dbReference type="FunFam" id="2.30.30.190:FF:000013">
    <property type="entry name" value="Tubulin-folding cofactor B"/>
    <property type="match status" value="1"/>
</dbReference>
<dbReference type="RefSeq" id="XP_003745822.1">
    <property type="nucleotide sequence ID" value="XM_003745774.1"/>
</dbReference>
<comment type="subcellular location">
    <subcellularLocation>
        <location evidence="1">Cytoplasm</location>
    </subcellularLocation>
</comment>
<dbReference type="InterPro" id="IPR036859">
    <property type="entry name" value="CAP-Gly_dom_sf"/>
</dbReference>
<keyword evidence="2" id="KW-0963">Cytoplasm</keyword>
<dbReference type="CDD" id="cd01789">
    <property type="entry name" value="Ubl_TBCB"/>
    <property type="match status" value="1"/>
</dbReference>
<name>A0AAJ6QW60_9ACAR</name>
<dbReference type="Pfam" id="PF14560">
    <property type="entry name" value="Ubiquitin_2"/>
    <property type="match status" value="1"/>
</dbReference>
<feature type="domain" description="CAP-Gly" evidence="5">
    <location>
        <begin position="191"/>
        <end position="224"/>
    </location>
</feature>
<dbReference type="Gene3D" id="3.10.20.90">
    <property type="entry name" value="Phosphatidylinositol 3-kinase Catalytic Subunit, Chain A, domain 1"/>
    <property type="match status" value="1"/>
</dbReference>
<evidence type="ECO:0000313" key="6">
    <source>
        <dbReference type="Proteomes" id="UP000694867"/>
    </source>
</evidence>
<dbReference type="InterPro" id="IPR000938">
    <property type="entry name" value="CAP-Gly_domain"/>
</dbReference>
<accession>A0AAJ6QW60</accession>
<comment type="similarity">
    <text evidence="4">Belongs to the TBCB family.</text>
</comment>
<dbReference type="Pfam" id="PF01302">
    <property type="entry name" value="CAP_GLY"/>
    <property type="match status" value="1"/>
</dbReference>
<dbReference type="Gene3D" id="2.30.30.190">
    <property type="entry name" value="CAP Gly-rich-like domain"/>
    <property type="match status" value="1"/>
</dbReference>
<dbReference type="PANTHER" id="PTHR18916">
    <property type="entry name" value="DYNACTIN 1-RELATED MICROTUBULE-BINDING"/>
    <property type="match status" value="1"/>
</dbReference>
<keyword evidence="3" id="KW-0143">Chaperone</keyword>
<protein>
    <submittedName>
        <fullName evidence="7">Tubulin-specific chaperone B</fullName>
    </submittedName>
</protein>
<dbReference type="GO" id="GO:0043014">
    <property type="term" value="F:alpha-tubulin binding"/>
    <property type="evidence" value="ECO:0007669"/>
    <property type="project" value="InterPro"/>
</dbReference>
<keyword evidence="6" id="KW-1185">Reference proteome</keyword>
<proteinExistence type="inferred from homology"/>
<dbReference type="KEGG" id="goe:100904817"/>
<dbReference type="GO" id="GO:0005829">
    <property type="term" value="C:cytosol"/>
    <property type="evidence" value="ECO:0007669"/>
    <property type="project" value="UniProtKB-ARBA"/>
</dbReference>
<evidence type="ECO:0000256" key="1">
    <source>
        <dbReference type="ARBA" id="ARBA00004496"/>
    </source>
</evidence>
<dbReference type="InterPro" id="IPR000626">
    <property type="entry name" value="Ubiquitin-like_dom"/>
</dbReference>
<dbReference type="GeneID" id="100904817"/>
<evidence type="ECO:0000256" key="4">
    <source>
        <dbReference type="ARBA" id="ARBA00025779"/>
    </source>
</evidence>
<dbReference type="SUPFAM" id="SSF54236">
    <property type="entry name" value="Ubiquitin-like"/>
    <property type="match status" value="1"/>
</dbReference>
<dbReference type="SUPFAM" id="SSF74924">
    <property type="entry name" value="Cap-Gly domain"/>
    <property type="match status" value="1"/>
</dbReference>
<dbReference type="InterPro" id="IPR029071">
    <property type="entry name" value="Ubiquitin-like_domsf"/>
</dbReference>
<gene>
    <name evidence="7" type="primary">LOC100904817</name>
</gene>
<dbReference type="PROSITE" id="PS50245">
    <property type="entry name" value="CAP_GLY_2"/>
    <property type="match status" value="1"/>
</dbReference>
<dbReference type="CTD" id="1155"/>